<dbReference type="InterPro" id="IPR016181">
    <property type="entry name" value="Acyl_CoA_acyltransferase"/>
</dbReference>
<reference evidence="2" key="1">
    <citation type="journal article" date="2023" name="Mol. Phylogenet. Evol.">
        <title>Genome-scale phylogeny and comparative genomics of the fungal order Sordariales.</title>
        <authorList>
            <person name="Hensen N."/>
            <person name="Bonometti L."/>
            <person name="Westerberg I."/>
            <person name="Brannstrom I.O."/>
            <person name="Guillou S."/>
            <person name="Cros-Aarteil S."/>
            <person name="Calhoun S."/>
            <person name="Haridas S."/>
            <person name="Kuo A."/>
            <person name="Mondo S."/>
            <person name="Pangilinan J."/>
            <person name="Riley R."/>
            <person name="LaButti K."/>
            <person name="Andreopoulos B."/>
            <person name="Lipzen A."/>
            <person name="Chen C."/>
            <person name="Yan M."/>
            <person name="Daum C."/>
            <person name="Ng V."/>
            <person name="Clum A."/>
            <person name="Steindorff A."/>
            <person name="Ohm R.A."/>
            <person name="Martin F."/>
            <person name="Silar P."/>
            <person name="Natvig D.O."/>
            <person name="Lalanne C."/>
            <person name="Gautier V."/>
            <person name="Ament-Velasquez S.L."/>
            <person name="Kruys A."/>
            <person name="Hutchinson M.I."/>
            <person name="Powell A.J."/>
            <person name="Barry K."/>
            <person name="Miller A.N."/>
            <person name="Grigoriev I.V."/>
            <person name="Debuchy R."/>
            <person name="Gladieux P."/>
            <person name="Hiltunen Thoren M."/>
            <person name="Johannesson H."/>
        </authorList>
    </citation>
    <scope>NUCLEOTIDE SEQUENCE</scope>
    <source>
        <strain evidence="2">PSN243</strain>
    </source>
</reference>
<keyword evidence="3" id="KW-1185">Reference proteome</keyword>
<dbReference type="InterPro" id="IPR052523">
    <property type="entry name" value="Trichothecene_AcTrans"/>
</dbReference>
<evidence type="ECO:0000259" key="1">
    <source>
        <dbReference type="PROSITE" id="PS51186"/>
    </source>
</evidence>
<dbReference type="Gene3D" id="3.40.630.30">
    <property type="match status" value="1"/>
</dbReference>
<evidence type="ECO:0000313" key="3">
    <source>
        <dbReference type="Proteomes" id="UP001321760"/>
    </source>
</evidence>
<dbReference type="InterPro" id="IPR000182">
    <property type="entry name" value="GNAT_dom"/>
</dbReference>
<protein>
    <recommendedName>
        <fullName evidence="1">N-acetyltransferase domain-containing protein</fullName>
    </recommendedName>
</protein>
<organism evidence="2 3">
    <name type="scientific">Podospora aff. communis PSN243</name>
    <dbReference type="NCBI Taxonomy" id="3040156"/>
    <lineage>
        <taxon>Eukaryota</taxon>
        <taxon>Fungi</taxon>
        <taxon>Dikarya</taxon>
        <taxon>Ascomycota</taxon>
        <taxon>Pezizomycotina</taxon>
        <taxon>Sordariomycetes</taxon>
        <taxon>Sordariomycetidae</taxon>
        <taxon>Sordariales</taxon>
        <taxon>Podosporaceae</taxon>
        <taxon>Podospora</taxon>
    </lineage>
</organism>
<gene>
    <name evidence="2" type="ORF">QBC34DRAFT_485601</name>
</gene>
<dbReference type="PANTHER" id="PTHR42791">
    <property type="entry name" value="GNAT FAMILY ACETYLTRANSFERASE"/>
    <property type="match status" value="1"/>
</dbReference>
<dbReference type="Proteomes" id="UP001321760">
    <property type="component" value="Unassembled WGS sequence"/>
</dbReference>
<dbReference type="GO" id="GO:0016747">
    <property type="term" value="F:acyltransferase activity, transferring groups other than amino-acyl groups"/>
    <property type="evidence" value="ECO:0007669"/>
    <property type="project" value="InterPro"/>
</dbReference>
<accession>A0AAV9GJV8</accession>
<reference evidence="2" key="2">
    <citation type="submission" date="2023-05" db="EMBL/GenBank/DDBJ databases">
        <authorList>
            <consortium name="Lawrence Berkeley National Laboratory"/>
            <person name="Steindorff A."/>
            <person name="Hensen N."/>
            <person name="Bonometti L."/>
            <person name="Westerberg I."/>
            <person name="Brannstrom I.O."/>
            <person name="Guillou S."/>
            <person name="Cros-Aarteil S."/>
            <person name="Calhoun S."/>
            <person name="Haridas S."/>
            <person name="Kuo A."/>
            <person name="Mondo S."/>
            <person name="Pangilinan J."/>
            <person name="Riley R."/>
            <person name="Labutti K."/>
            <person name="Andreopoulos B."/>
            <person name="Lipzen A."/>
            <person name="Chen C."/>
            <person name="Yanf M."/>
            <person name="Daum C."/>
            <person name="Ng V."/>
            <person name="Clum A."/>
            <person name="Ohm R."/>
            <person name="Martin F."/>
            <person name="Silar P."/>
            <person name="Natvig D."/>
            <person name="Lalanne C."/>
            <person name="Gautier V."/>
            <person name="Ament-Velasquez S.L."/>
            <person name="Kruys A."/>
            <person name="Hutchinson M.I."/>
            <person name="Powell A.J."/>
            <person name="Barry K."/>
            <person name="Miller A.N."/>
            <person name="Grigoriev I.V."/>
            <person name="Debuchy R."/>
            <person name="Gladieux P."/>
            <person name="Thoren M.H."/>
            <person name="Johannesson H."/>
        </authorList>
    </citation>
    <scope>NUCLEOTIDE SEQUENCE</scope>
    <source>
        <strain evidence="2">PSN243</strain>
    </source>
</reference>
<proteinExistence type="predicted"/>
<dbReference type="PANTHER" id="PTHR42791:SF2">
    <property type="entry name" value="N-ACETYLTRANSFERASE DOMAIN-CONTAINING PROTEIN"/>
    <property type="match status" value="1"/>
</dbReference>
<dbReference type="AlphaFoldDB" id="A0AAV9GJV8"/>
<evidence type="ECO:0000313" key="2">
    <source>
        <dbReference type="EMBL" id="KAK4448367.1"/>
    </source>
</evidence>
<dbReference type="Pfam" id="PF00583">
    <property type="entry name" value="Acetyltransf_1"/>
    <property type="match status" value="1"/>
</dbReference>
<dbReference type="PROSITE" id="PS51186">
    <property type="entry name" value="GNAT"/>
    <property type="match status" value="1"/>
</dbReference>
<dbReference type="CDD" id="cd04301">
    <property type="entry name" value="NAT_SF"/>
    <property type="match status" value="1"/>
</dbReference>
<feature type="domain" description="N-acetyltransferase" evidence="1">
    <location>
        <begin position="73"/>
        <end position="227"/>
    </location>
</feature>
<sequence>MSFRLTDVTVNDGKDIGRNNTLAFWTDPSWRLGWTIPLETLVRCNEMRGPANLLRDRNIKRYQKAVSEDGKLVGYIRFRLPDGDKWGDAWLDAKVPDVSYEERKRLEELSAGGSKEWETGIRELPVVDEPVSAMNKKKQPNEWGNEKIEFVAVHPDYWNKGIGTSLVKRGVEMADELGLDMYVLSFEGGYRTYKAFGFKTLEHMELDDSIYGGAGVFHRYFMERKYKGKPQAGREVGQDASE</sequence>
<comment type="caution">
    <text evidence="2">The sequence shown here is derived from an EMBL/GenBank/DDBJ whole genome shotgun (WGS) entry which is preliminary data.</text>
</comment>
<name>A0AAV9GJV8_9PEZI</name>
<dbReference type="EMBL" id="MU865943">
    <property type="protein sequence ID" value="KAK4448367.1"/>
    <property type="molecule type" value="Genomic_DNA"/>
</dbReference>
<dbReference type="SUPFAM" id="SSF55729">
    <property type="entry name" value="Acyl-CoA N-acyltransferases (Nat)"/>
    <property type="match status" value="1"/>
</dbReference>